<feature type="region of interest" description="Disordered" evidence="16">
    <location>
        <begin position="336"/>
        <end position="360"/>
    </location>
</feature>
<keyword evidence="5" id="KW-0963">Cytoplasm</keyword>
<evidence type="ECO:0000256" key="6">
    <source>
        <dbReference type="ARBA" id="ARBA00022553"/>
    </source>
</evidence>
<dbReference type="GO" id="GO:1903393">
    <property type="term" value="P:positive regulation of adherens junction organization"/>
    <property type="evidence" value="ECO:0007669"/>
    <property type="project" value="TreeGrafter"/>
</dbReference>
<dbReference type="GO" id="GO:0051015">
    <property type="term" value="F:actin filament binding"/>
    <property type="evidence" value="ECO:0007669"/>
    <property type="project" value="TreeGrafter"/>
</dbReference>
<proteinExistence type="inferred from homology"/>
<evidence type="ECO:0000256" key="7">
    <source>
        <dbReference type="ARBA" id="ARBA00022860"/>
    </source>
</evidence>
<dbReference type="PANTHER" id="PTHR10672">
    <property type="entry name" value="ADDUCIN"/>
    <property type="match status" value="1"/>
</dbReference>
<accession>A0A3B4FLW7</accession>
<dbReference type="GO" id="GO:0005886">
    <property type="term" value="C:plasma membrane"/>
    <property type="evidence" value="ECO:0007669"/>
    <property type="project" value="UniProtKB-SubCell"/>
</dbReference>
<evidence type="ECO:0000256" key="13">
    <source>
        <dbReference type="ARBA" id="ARBA00065959"/>
    </source>
</evidence>
<dbReference type="NCBIfam" id="NF005451">
    <property type="entry name" value="PRK07044.1"/>
    <property type="match status" value="1"/>
</dbReference>
<dbReference type="GO" id="GO:0005856">
    <property type="term" value="C:cytoskeleton"/>
    <property type="evidence" value="ECO:0007669"/>
    <property type="project" value="UniProtKB-SubCell"/>
</dbReference>
<evidence type="ECO:0000313" key="18">
    <source>
        <dbReference type="Ensembl" id="ENSPNYP00000010764.1"/>
    </source>
</evidence>
<keyword evidence="9" id="KW-0472">Membrane</keyword>
<evidence type="ECO:0000256" key="8">
    <source>
        <dbReference type="ARBA" id="ARBA00022990"/>
    </source>
</evidence>
<evidence type="ECO:0000256" key="12">
    <source>
        <dbReference type="ARBA" id="ARBA00055853"/>
    </source>
</evidence>
<dbReference type="GO" id="GO:0007010">
    <property type="term" value="P:cytoskeleton organization"/>
    <property type="evidence" value="ECO:0007669"/>
    <property type="project" value="UniProtKB-ARBA"/>
</dbReference>
<comment type="similarity">
    <text evidence="3">Belongs to the aldolase class II family. Adducin subfamily.</text>
</comment>
<sequence length="589" mass="65336">MNGESGAGVVTAPPPTTAPHKERYFDRVDESSPEYQRERNMAPDLRQDFNMMEQRKRVSMILQSPAFCEELETMIQDQLKKGKTPTSLLALQQIADFMTTSMPSMYPAAPQGGMAALNMSLGMVTPVNDLRGSDSISYDKGEKLLRCKLAAFYRLADLFGWSELIYNHLTVRVNSDQERFLIVPFGCMSLHLLRLSEMVDRGSTNLGVNQAGFTLHSAIYAARPDVKCIVHIHTPAGAAVSAMKCGLLPISPEALSLGEVAYHDYYGILVDDEETTLIQRNLGPKSKVLILRNHGLVSVGETVEEAFYYIHNLVTACEIQVRTLASAGGPDNLVMLDPGKYKSRPQVPEPAGDGSSTHPKWQVGEQEFEALMRMLDNLGYRTGYPYRCPALRDKGKKYSDVEMASSAHGGYSYGEDSDSGARSPLKHSFQRGQRDKTRWLNASGRPDEPSEDGADGSSPKSKPKWTKEDGLRQAAAVNQFIPLNTNPKEVLEMRNKIREQNLQDIKTAGPQSQVLCASTVVERSFNQGELVTASKAIIEKEYQPKVIVSKQGPNPFTKLTDQELEEYRREVELKQKGGEGEEQSNIATF</sequence>
<keyword evidence="7" id="KW-0112">Calmodulin-binding</keyword>
<dbReference type="SMART" id="SM01007">
    <property type="entry name" value="Aldolase_II"/>
    <property type="match status" value="1"/>
</dbReference>
<dbReference type="GO" id="GO:0005925">
    <property type="term" value="C:focal adhesion"/>
    <property type="evidence" value="ECO:0007669"/>
    <property type="project" value="TreeGrafter"/>
</dbReference>
<dbReference type="SUPFAM" id="SSF53639">
    <property type="entry name" value="AraD/HMP-PK domain-like"/>
    <property type="match status" value="1"/>
</dbReference>
<dbReference type="GeneTree" id="ENSGT00940000158581"/>
<evidence type="ECO:0000256" key="2">
    <source>
        <dbReference type="ARBA" id="ARBA00004413"/>
    </source>
</evidence>
<keyword evidence="6" id="KW-0597">Phosphoprotein</keyword>
<dbReference type="InterPro" id="IPR001303">
    <property type="entry name" value="Aldolase_II/adducin_N"/>
</dbReference>
<dbReference type="InterPro" id="IPR051017">
    <property type="entry name" value="Aldolase-II_Adducin_sf"/>
</dbReference>
<feature type="domain" description="Class II aldolase/adducin N-terminal" evidence="17">
    <location>
        <begin position="147"/>
        <end position="321"/>
    </location>
</feature>
<evidence type="ECO:0000259" key="17">
    <source>
        <dbReference type="SMART" id="SM01007"/>
    </source>
</evidence>
<dbReference type="AlphaFoldDB" id="A0A3B4FLW7"/>
<evidence type="ECO:0000256" key="9">
    <source>
        <dbReference type="ARBA" id="ARBA00023136"/>
    </source>
</evidence>
<keyword evidence="4" id="KW-1003">Cell membrane</keyword>
<dbReference type="InterPro" id="IPR036409">
    <property type="entry name" value="Aldolase_II/adducin_N_sf"/>
</dbReference>
<evidence type="ECO:0000256" key="11">
    <source>
        <dbReference type="ARBA" id="ARBA00023212"/>
    </source>
</evidence>
<feature type="region of interest" description="Disordered" evidence="16">
    <location>
        <begin position="410"/>
        <end position="469"/>
    </location>
</feature>
<comment type="function">
    <text evidence="12">Membrane-cytoskeleton-associated protein that promotes the assembly of the spectrin-actin network. Binds to calmodulin.</text>
</comment>
<feature type="compositionally biased region" description="Basic and acidic residues" evidence="16">
    <location>
        <begin position="19"/>
        <end position="37"/>
    </location>
</feature>
<dbReference type="Pfam" id="PF00596">
    <property type="entry name" value="Aldolase_II"/>
    <property type="match status" value="1"/>
</dbReference>
<keyword evidence="10" id="KW-0009">Actin-binding</keyword>
<dbReference type="PANTHER" id="PTHR10672:SF4">
    <property type="entry name" value="ALPHA-ADDUCIN"/>
    <property type="match status" value="1"/>
</dbReference>
<evidence type="ECO:0000256" key="16">
    <source>
        <dbReference type="SAM" id="MobiDB-lite"/>
    </source>
</evidence>
<evidence type="ECO:0000256" key="15">
    <source>
        <dbReference type="ARBA" id="ARBA00076470"/>
    </source>
</evidence>
<protein>
    <recommendedName>
        <fullName evidence="14">Alpha-adducin</fullName>
    </recommendedName>
    <alternativeName>
        <fullName evidence="15">Erythrocyte adducin subunit alpha</fullName>
    </alternativeName>
</protein>
<dbReference type="GO" id="GO:0014069">
    <property type="term" value="C:postsynaptic density"/>
    <property type="evidence" value="ECO:0007669"/>
    <property type="project" value="TreeGrafter"/>
</dbReference>
<dbReference type="FunFam" id="3.40.225.10:FF:000002">
    <property type="entry name" value="alpha-adducin isoform X2"/>
    <property type="match status" value="1"/>
</dbReference>
<organism evidence="18">
    <name type="scientific">Pundamilia nyererei</name>
    <dbReference type="NCBI Taxonomy" id="303518"/>
    <lineage>
        <taxon>Eukaryota</taxon>
        <taxon>Metazoa</taxon>
        <taxon>Chordata</taxon>
        <taxon>Craniata</taxon>
        <taxon>Vertebrata</taxon>
        <taxon>Euteleostomi</taxon>
        <taxon>Actinopterygii</taxon>
        <taxon>Neopterygii</taxon>
        <taxon>Teleostei</taxon>
        <taxon>Neoteleostei</taxon>
        <taxon>Acanthomorphata</taxon>
        <taxon>Ovalentaria</taxon>
        <taxon>Cichlomorphae</taxon>
        <taxon>Cichliformes</taxon>
        <taxon>Cichlidae</taxon>
        <taxon>African cichlids</taxon>
        <taxon>Pseudocrenilabrinae</taxon>
        <taxon>Haplochromini</taxon>
        <taxon>Pundamilia</taxon>
    </lineage>
</organism>
<dbReference type="GO" id="GO:0005912">
    <property type="term" value="C:adherens junction"/>
    <property type="evidence" value="ECO:0007669"/>
    <property type="project" value="TreeGrafter"/>
</dbReference>
<comment type="subunit">
    <text evidence="13">Heterodimer of an alpha and a beta subunit or an alpha and a gamma subunit.</text>
</comment>
<evidence type="ECO:0000256" key="4">
    <source>
        <dbReference type="ARBA" id="ARBA00022475"/>
    </source>
</evidence>
<dbReference type="Ensembl" id="ENSPNYT00000011028.1">
    <property type="protein sequence ID" value="ENSPNYP00000010764.1"/>
    <property type="gene ID" value="ENSPNYG00000008124.1"/>
</dbReference>
<dbReference type="Gene3D" id="3.40.225.10">
    <property type="entry name" value="Class II aldolase/adducin N-terminal domain"/>
    <property type="match status" value="1"/>
</dbReference>
<evidence type="ECO:0000256" key="10">
    <source>
        <dbReference type="ARBA" id="ARBA00023203"/>
    </source>
</evidence>
<evidence type="ECO:0000256" key="5">
    <source>
        <dbReference type="ARBA" id="ARBA00022490"/>
    </source>
</evidence>
<keyword evidence="8" id="KW-0007">Acetylation</keyword>
<dbReference type="GO" id="GO:0051016">
    <property type="term" value="P:barbed-end actin filament capping"/>
    <property type="evidence" value="ECO:0007669"/>
    <property type="project" value="TreeGrafter"/>
</dbReference>
<keyword evidence="11" id="KW-0206">Cytoskeleton</keyword>
<evidence type="ECO:0000256" key="1">
    <source>
        <dbReference type="ARBA" id="ARBA00004245"/>
    </source>
</evidence>
<feature type="region of interest" description="Disordered" evidence="16">
    <location>
        <begin position="1"/>
        <end position="37"/>
    </location>
</feature>
<dbReference type="GO" id="GO:0005516">
    <property type="term" value="F:calmodulin binding"/>
    <property type="evidence" value="ECO:0007669"/>
    <property type="project" value="UniProtKB-KW"/>
</dbReference>
<comment type="subcellular location">
    <subcellularLocation>
        <location evidence="2">Cell membrane</location>
        <topology evidence="2">Peripheral membrane protein</topology>
        <orientation evidence="2">Cytoplasmic side</orientation>
    </subcellularLocation>
    <subcellularLocation>
        <location evidence="1">Cytoplasm</location>
        <location evidence="1">Cytoskeleton</location>
    </subcellularLocation>
</comment>
<evidence type="ECO:0000256" key="3">
    <source>
        <dbReference type="ARBA" id="ARBA00006274"/>
    </source>
</evidence>
<reference evidence="18" key="1">
    <citation type="submission" date="2023-09" db="UniProtKB">
        <authorList>
            <consortium name="Ensembl"/>
        </authorList>
    </citation>
    <scope>IDENTIFICATION</scope>
</reference>
<evidence type="ECO:0000256" key="14">
    <source>
        <dbReference type="ARBA" id="ARBA00072931"/>
    </source>
</evidence>
<name>A0A3B4FLW7_9CICH</name>
<dbReference type="GO" id="GO:1903142">
    <property type="term" value="P:positive regulation of establishment of endothelial barrier"/>
    <property type="evidence" value="ECO:0007669"/>
    <property type="project" value="TreeGrafter"/>
</dbReference>